<dbReference type="RefSeq" id="WP_166222167.1">
    <property type="nucleotide sequence ID" value="NZ_CP049801.1"/>
</dbReference>
<evidence type="ECO:0000256" key="6">
    <source>
        <dbReference type="ARBA" id="ARBA00022729"/>
    </source>
</evidence>
<dbReference type="PANTHER" id="PTHR32552">
    <property type="entry name" value="FERRICHROME IRON RECEPTOR-RELATED"/>
    <property type="match status" value="1"/>
</dbReference>
<dbReference type="Pfam" id="PF00593">
    <property type="entry name" value="TonB_dep_Rec_b-barrel"/>
    <property type="match status" value="1"/>
</dbReference>
<evidence type="ECO:0000256" key="10">
    <source>
        <dbReference type="ARBA" id="ARBA00023136"/>
    </source>
</evidence>
<comment type="subcellular location">
    <subcellularLocation>
        <location evidence="1 12">Cell outer membrane</location>
        <topology evidence="1 12">Multi-pass membrane protein</topology>
    </subcellularLocation>
</comment>
<evidence type="ECO:0000256" key="8">
    <source>
        <dbReference type="ARBA" id="ARBA00023065"/>
    </source>
</evidence>
<keyword evidence="16" id="KW-0675">Receptor</keyword>
<evidence type="ECO:0000259" key="15">
    <source>
        <dbReference type="Pfam" id="PF07715"/>
    </source>
</evidence>
<comment type="similarity">
    <text evidence="12 13">Belongs to the TonB-dependent receptor family.</text>
</comment>
<sequence>MHHTIALHQKQFFLSLFTIGVNASLYATEISSSKTEVIEQLSPIILNAHDRSSHHVAKEQMQKVAGGSNFIDHKNLEQGRVATTEDVFRLQAGIYAKSAGNEGVKVSIRGSGINRAPGAHASGLYVLLDDIPFTGPGGTPYELLEPFWLNHAEVYRGANGFEKGAMALGGAINYVTQTGQDAERLKLRYELGSRGYQKYAISSGQKINDLDYYITLSGSTYDGFQKLSSGESKGVAANLGYQISPHLETRFYLRYRETEHQTPGRLTKQQIKDNPKAANDYNLLYDTKRIQPGSTWLANKTTLSLDDGAKLEGSVAYHRYPMDLRESPYRTHVEYSDVTASLSFIQPYTLLGLDSTGKVLFLSTTHRPDSGVVESLRLDMNGYPAGTITRKYTYRGSDNVIQLSNDLALKENLWLSTAMSAMYTHRENEVYYPVTDQKISEYEWNFAPRIGLRYEFSPNMQLYANYSHSVEPAHPWSMIWGSNVYFPAGSGPAAGRQREPVHLNTQKAKTFELGTRGEHAFGQWDLSYYYSKVKNELLMVELSPLPDLFVAESNASDTLHQGVEVALNSPLWQHDTLGKISFNQAYTYSDFHYKNDPTFAKNQLAGIPKHYYQAQLRLDHPKGMFASINTEYSSKIPVDYANSAYADSYQIWGLSFGYAPESQKWQTWLDFKNIGNRHYAATVTPGFNDNGNDVARSTPGEGFSTYAGVSFNF</sequence>
<evidence type="ECO:0000256" key="5">
    <source>
        <dbReference type="ARBA" id="ARBA00022692"/>
    </source>
</evidence>
<evidence type="ECO:0000259" key="14">
    <source>
        <dbReference type="Pfam" id="PF00593"/>
    </source>
</evidence>
<evidence type="ECO:0000256" key="2">
    <source>
        <dbReference type="ARBA" id="ARBA00022448"/>
    </source>
</evidence>
<dbReference type="InterPro" id="IPR036942">
    <property type="entry name" value="Beta-barrel_TonB_sf"/>
</dbReference>
<keyword evidence="10 12" id="KW-0472">Membrane</keyword>
<evidence type="ECO:0000256" key="4">
    <source>
        <dbReference type="ARBA" id="ARBA00022496"/>
    </source>
</evidence>
<keyword evidence="2 12" id="KW-0813">Transport</keyword>
<dbReference type="InterPro" id="IPR000531">
    <property type="entry name" value="Beta-barrel_TonB"/>
</dbReference>
<reference evidence="16 17" key="1">
    <citation type="submission" date="2020-03" db="EMBL/GenBank/DDBJ databases">
        <authorList>
            <person name="Zhu W."/>
        </authorList>
    </citation>
    <scope>NUCLEOTIDE SEQUENCE [LARGE SCALE GENOMIC DNA]</scope>
    <source>
        <strain evidence="16 17">323-1</strain>
    </source>
</reference>
<dbReference type="EMBL" id="CP049801">
    <property type="protein sequence ID" value="QIO05241.1"/>
    <property type="molecule type" value="Genomic_DNA"/>
</dbReference>
<dbReference type="InterPro" id="IPR037066">
    <property type="entry name" value="Plug_dom_sf"/>
</dbReference>
<evidence type="ECO:0000256" key="13">
    <source>
        <dbReference type="RuleBase" id="RU003357"/>
    </source>
</evidence>
<dbReference type="PANTHER" id="PTHR32552:SF89">
    <property type="entry name" value="CATECHOLATE SIDEROPHORE RECEPTOR FIU"/>
    <property type="match status" value="1"/>
</dbReference>
<evidence type="ECO:0000313" key="16">
    <source>
        <dbReference type="EMBL" id="QIO05241.1"/>
    </source>
</evidence>
<dbReference type="GO" id="GO:0009279">
    <property type="term" value="C:cell outer membrane"/>
    <property type="evidence" value="ECO:0007669"/>
    <property type="project" value="UniProtKB-SubCell"/>
</dbReference>
<evidence type="ECO:0000256" key="1">
    <source>
        <dbReference type="ARBA" id="ARBA00004571"/>
    </source>
</evidence>
<dbReference type="InterPro" id="IPR039426">
    <property type="entry name" value="TonB-dep_rcpt-like"/>
</dbReference>
<dbReference type="PROSITE" id="PS52016">
    <property type="entry name" value="TONB_DEPENDENT_REC_3"/>
    <property type="match status" value="1"/>
</dbReference>
<keyword evidence="4" id="KW-0410">Iron transport</keyword>
<dbReference type="Proteomes" id="UP000502297">
    <property type="component" value="Chromosome"/>
</dbReference>
<feature type="domain" description="TonB-dependent receptor plug" evidence="15">
    <location>
        <begin position="63"/>
        <end position="171"/>
    </location>
</feature>
<dbReference type="Gene3D" id="2.170.130.10">
    <property type="entry name" value="TonB-dependent receptor, plug domain"/>
    <property type="match status" value="1"/>
</dbReference>
<dbReference type="AlphaFoldDB" id="A0A6G8RTM5"/>
<evidence type="ECO:0000313" key="17">
    <source>
        <dbReference type="Proteomes" id="UP000502297"/>
    </source>
</evidence>
<name>A0A6G8RTM5_9GAMM</name>
<keyword evidence="17" id="KW-1185">Reference proteome</keyword>
<evidence type="ECO:0000256" key="12">
    <source>
        <dbReference type="PROSITE-ProRule" id="PRU01360"/>
    </source>
</evidence>
<dbReference type="Gene3D" id="2.40.170.20">
    <property type="entry name" value="TonB-dependent receptor, beta-barrel domain"/>
    <property type="match status" value="1"/>
</dbReference>
<feature type="domain" description="TonB-dependent receptor-like beta-barrel" evidence="14">
    <location>
        <begin position="269"/>
        <end position="673"/>
    </location>
</feature>
<keyword evidence="6" id="KW-0732">Signal</keyword>
<dbReference type="InterPro" id="IPR012910">
    <property type="entry name" value="Plug_dom"/>
</dbReference>
<accession>A0A6G8RTM5</accession>
<keyword evidence="8" id="KW-0406">Ion transport</keyword>
<dbReference type="KEGG" id="asha:G8E00_04310"/>
<protein>
    <submittedName>
        <fullName evidence="16">TonB-dependent receptor</fullName>
    </submittedName>
</protein>
<gene>
    <name evidence="16" type="ORF">G8E00_04310</name>
</gene>
<evidence type="ECO:0000256" key="3">
    <source>
        <dbReference type="ARBA" id="ARBA00022452"/>
    </source>
</evidence>
<evidence type="ECO:0000256" key="7">
    <source>
        <dbReference type="ARBA" id="ARBA00023004"/>
    </source>
</evidence>
<evidence type="ECO:0000256" key="9">
    <source>
        <dbReference type="ARBA" id="ARBA00023077"/>
    </source>
</evidence>
<keyword evidence="3 12" id="KW-1134">Transmembrane beta strand</keyword>
<keyword evidence="5 12" id="KW-0812">Transmembrane</keyword>
<organism evidence="16 17">
    <name type="scientific">Acinetobacter shaoyimingii</name>
    <dbReference type="NCBI Taxonomy" id="2715164"/>
    <lineage>
        <taxon>Bacteria</taxon>
        <taxon>Pseudomonadati</taxon>
        <taxon>Pseudomonadota</taxon>
        <taxon>Gammaproteobacteria</taxon>
        <taxon>Moraxellales</taxon>
        <taxon>Moraxellaceae</taxon>
        <taxon>Acinetobacter</taxon>
    </lineage>
</organism>
<evidence type="ECO:0000256" key="11">
    <source>
        <dbReference type="ARBA" id="ARBA00023237"/>
    </source>
</evidence>
<keyword evidence="11 12" id="KW-0998">Cell outer membrane</keyword>
<keyword evidence="7" id="KW-0408">Iron</keyword>
<proteinExistence type="inferred from homology"/>
<dbReference type="SUPFAM" id="SSF56935">
    <property type="entry name" value="Porins"/>
    <property type="match status" value="1"/>
</dbReference>
<dbReference type="Pfam" id="PF07715">
    <property type="entry name" value="Plug"/>
    <property type="match status" value="1"/>
</dbReference>
<keyword evidence="9 13" id="KW-0798">TonB box</keyword>
<dbReference type="GO" id="GO:0015344">
    <property type="term" value="F:siderophore uptake transmembrane transporter activity"/>
    <property type="evidence" value="ECO:0007669"/>
    <property type="project" value="TreeGrafter"/>
</dbReference>